<dbReference type="EMBL" id="CAJOAZ010002918">
    <property type="protein sequence ID" value="CAF3970521.1"/>
    <property type="molecule type" value="Genomic_DNA"/>
</dbReference>
<dbReference type="EMBL" id="CAJNOI010001161">
    <property type="protein sequence ID" value="CAF1388676.1"/>
    <property type="molecule type" value="Genomic_DNA"/>
</dbReference>
<evidence type="ECO:0000313" key="3">
    <source>
        <dbReference type="EMBL" id="CAF1388676.1"/>
    </source>
</evidence>
<name>A0A813NG16_9BILA</name>
<dbReference type="EMBL" id="CAJOAY010000256">
    <property type="protein sequence ID" value="CAF3605322.1"/>
    <property type="molecule type" value="Genomic_DNA"/>
</dbReference>
<dbReference type="Proteomes" id="UP000663860">
    <property type="component" value="Unassembled WGS sequence"/>
</dbReference>
<dbReference type="Proteomes" id="UP000663868">
    <property type="component" value="Unassembled WGS sequence"/>
</dbReference>
<keyword evidence="9" id="KW-1185">Reference proteome</keyword>
<dbReference type="Proteomes" id="UP000663832">
    <property type="component" value="Unassembled WGS sequence"/>
</dbReference>
<evidence type="ECO:0000313" key="8">
    <source>
        <dbReference type="EMBL" id="CAF3970521.1"/>
    </source>
</evidence>
<reference evidence="2" key="1">
    <citation type="submission" date="2021-02" db="EMBL/GenBank/DDBJ databases">
        <authorList>
            <person name="Nowell W R."/>
        </authorList>
    </citation>
    <scope>NUCLEOTIDE SEQUENCE</scope>
</reference>
<evidence type="ECO:0000313" key="9">
    <source>
        <dbReference type="Proteomes" id="UP000663832"/>
    </source>
</evidence>
<dbReference type="Proteomes" id="UP000663891">
    <property type="component" value="Unassembled WGS sequence"/>
</dbReference>
<protein>
    <submittedName>
        <fullName evidence="2">Uncharacterized protein</fullName>
    </submittedName>
</protein>
<gene>
    <name evidence="3" type="ORF">BJG266_LOCUS36987</name>
    <name evidence="2" type="ORF">IZO911_LOCUS3113</name>
    <name evidence="6" type="ORF">KXQ929_LOCUS4352</name>
    <name evidence="7" type="ORF">OKA104_LOCUS6835</name>
    <name evidence="8" type="ORF">OXD698_LOCUS27797</name>
    <name evidence="5" type="ORF">QVE165_LOCUS53939</name>
    <name evidence="4" type="ORF">VCS650_LOCUS36472</name>
</gene>
<feature type="region of interest" description="Disordered" evidence="1">
    <location>
        <begin position="289"/>
        <end position="308"/>
    </location>
</feature>
<dbReference type="OrthoDB" id="9980053at2759"/>
<sequence>MHSINSSHRTSGDIPSSMSLRETHIYDINSLSDKDKFKLLSAKALDYIDQHCAVSIRLDGTYIPVELRQLLDHKRPLHLIVTTQDAFSFETFKRCVTTFLSRERECDGSITGQGNWNIIEQGYQTTIITGYVFDGIKGYNVSNFVFENLTYFIRCLRQQYRCMVTLSCESPVVKLSSKLTVAITHESPIIRHLAATYMQKSMMSAVTQCEMYHVNLILHQNISPSIGTPPRLIQPPTLNDTRLVMPTLTQNKWDSISLSDGISSTPICNDPLNLNDILQSVAPNTFGTSSIQSTPSVSHPAMTRQYPSSSITHNLTNTFEQIRLDESRLNQHYLATNLSNNIETVSPTATSGIDDYQHEIRQRRAPVDHASQLGAISDVTDEEEESTAWRVDQRPFYTQIRTLQHRFYSYGIRVGEEYSRITSILNIPPLISITETARERKIGTKKQWYFSLLLDGHLMLAYVWDSKKNDAKRRAYDTMVHLLNTTHEFLIKPVKNNKWKVVKATRQR</sequence>
<dbReference type="EMBL" id="CAJOBB010000150">
    <property type="protein sequence ID" value="CAF3585602.1"/>
    <property type="molecule type" value="Genomic_DNA"/>
</dbReference>
<evidence type="ECO:0000313" key="6">
    <source>
        <dbReference type="EMBL" id="CAF3585602.1"/>
    </source>
</evidence>
<evidence type="ECO:0000313" key="7">
    <source>
        <dbReference type="EMBL" id="CAF3605322.1"/>
    </source>
</evidence>
<organism evidence="2 10">
    <name type="scientific">Adineta steineri</name>
    <dbReference type="NCBI Taxonomy" id="433720"/>
    <lineage>
        <taxon>Eukaryota</taxon>
        <taxon>Metazoa</taxon>
        <taxon>Spiralia</taxon>
        <taxon>Gnathifera</taxon>
        <taxon>Rotifera</taxon>
        <taxon>Eurotatoria</taxon>
        <taxon>Bdelloidea</taxon>
        <taxon>Adinetida</taxon>
        <taxon>Adinetidae</taxon>
        <taxon>Adineta</taxon>
    </lineage>
</organism>
<dbReference type="Proteomes" id="UP000663844">
    <property type="component" value="Unassembled WGS sequence"/>
</dbReference>
<evidence type="ECO:0000313" key="5">
    <source>
        <dbReference type="EMBL" id="CAF1610207.1"/>
    </source>
</evidence>
<dbReference type="EMBL" id="CAJNOM010001496">
    <property type="protein sequence ID" value="CAF1610207.1"/>
    <property type="molecule type" value="Genomic_DNA"/>
</dbReference>
<evidence type="ECO:0000313" key="2">
    <source>
        <dbReference type="EMBL" id="CAF0734467.1"/>
    </source>
</evidence>
<evidence type="ECO:0000256" key="1">
    <source>
        <dbReference type="SAM" id="MobiDB-lite"/>
    </source>
</evidence>
<evidence type="ECO:0000313" key="10">
    <source>
        <dbReference type="Proteomes" id="UP000663860"/>
    </source>
</evidence>
<dbReference type="AlphaFoldDB" id="A0A813NG16"/>
<accession>A0A813NG16</accession>
<comment type="caution">
    <text evidence="2">The sequence shown here is derived from an EMBL/GenBank/DDBJ whole genome shotgun (WGS) entry which is preliminary data.</text>
</comment>
<dbReference type="EMBL" id="CAJNON010000898">
    <property type="protein sequence ID" value="CAF1400689.1"/>
    <property type="molecule type" value="Genomic_DNA"/>
</dbReference>
<dbReference type="Proteomes" id="UP000663877">
    <property type="component" value="Unassembled WGS sequence"/>
</dbReference>
<dbReference type="Proteomes" id="UP000663881">
    <property type="component" value="Unassembled WGS sequence"/>
</dbReference>
<proteinExistence type="predicted"/>
<dbReference type="EMBL" id="CAJNOE010000016">
    <property type="protein sequence ID" value="CAF0734467.1"/>
    <property type="molecule type" value="Genomic_DNA"/>
</dbReference>
<evidence type="ECO:0000313" key="4">
    <source>
        <dbReference type="EMBL" id="CAF1400689.1"/>
    </source>
</evidence>